<name>A0A0K0FPW9_STRVS</name>
<keyword evidence="1" id="KW-1185">Reference proteome</keyword>
<accession>A0A0K0FPW9</accession>
<evidence type="ECO:0000313" key="1">
    <source>
        <dbReference type="Proteomes" id="UP000035680"/>
    </source>
</evidence>
<proteinExistence type="predicted"/>
<reference evidence="1" key="1">
    <citation type="submission" date="2014-07" db="EMBL/GenBank/DDBJ databases">
        <authorList>
            <person name="Martin A.A"/>
            <person name="De Silva N."/>
        </authorList>
    </citation>
    <scope>NUCLEOTIDE SEQUENCE</scope>
</reference>
<evidence type="ECO:0000313" key="2">
    <source>
        <dbReference type="WBParaSite" id="SVE_1126700.1"/>
    </source>
</evidence>
<dbReference type="Proteomes" id="UP000035680">
    <property type="component" value="Unassembled WGS sequence"/>
</dbReference>
<reference evidence="2" key="2">
    <citation type="submission" date="2015-08" db="UniProtKB">
        <authorList>
            <consortium name="WormBaseParasite"/>
        </authorList>
    </citation>
    <scope>IDENTIFICATION</scope>
</reference>
<sequence length="80" mass="9205">MFSTIAGESSLHDLNSLLSSLSLENVSTQITRRLDYRRYCYKNKSCSIADLKNSIINIKIPNSIQTYLKTKYICLRTQII</sequence>
<protein>
    <submittedName>
        <fullName evidence="2">THAP-type domain-containing protein</fullName>
    </submittedName>
</protein>
<organism evidence="1 2">
    <name type="scientific">Strongyloides venezuelensis</name>
    <name type="common">Threadworm</name>
    <dbReference type="NCBI Taxonomy" id="75913"/>
    <lineage>
        <taxon>Eukaryota</taxon>
        <taxon>Metazoa</taxon>
        <taxon>Ecdysozoa</taxon>
        <taxon>Nematoda</taxon>
        <taxon>Chromadorea</taxon>
        <taxon>Rhabditida</taxon>
        <taxon>Tylenchina</taxon>
        <taxon>Panagrolaimomorpha</taxon>
        <taxon>Strongyloidoidea</taxon>
        <taxon>Strongyloididae</taxon>
        <taxon>Strongyloides</taxon>
    </lineage>
</organism>
<dbReference type="WBParaSite" id="SVE_1126700.1">
    <property type="protein sequence ID" value="SVE_1126700.1"/>
    <property type="gene ID" value="SVE_1126700"/>
</dbReference>
<dbReference type="AlphaFoldDB" id="A0A0K0FPW9"/>